<dbReference type="InterPro" id="IPR022267">
    <property type="entry name" value="Asp2"/>
</dbReference>
<gene>
    <name evidence="2" type="primary">asp2_2</name>
    <name evidence="1" type="ORF">GCM10007183_02860</name>
    <name evidence="2" type="ORF">SAMEA4412661_00093</name>
</gene>
<organism evidence="2 3">
    <name type="scientific">Staphylococcus muscae</name>
    <dbReference type="NCBI Taxonomy" id="1294"/>
    <lineage>
        <taxon>Bacteria</taxon>
        <taxon>Bacillati</taxon>
        <taxon>Bacillota</taxon>
        <taxon>Bacilli</taxon>
        <taxon>Bacillales</taxon>
        <taxon>Staphylococcaceae</taxon>
        <taxon>Staphylococcus</taxon>
    </lineage>
</organism>
<protein>
    <submittedName>
        <fullName evidence="2">Accessory Sec system asp2</fullName>
    </submittedName>
    <submittedName>
        <fullName evidence="1">Accessory Sec system protein Asp2</fullName>
    </submittedName>
</protein>
<evidence type="ECO:0000313" key="2">
    <source>
        <dbReference type="EMBL" id="SNV98578.1"/>
    </source>
</evidence>
<dbReference type="Proteomes" id="UP000243706">
    <property type="component" value="Chromosome 1"/>
</dbReference>
<dbReference type="GO" id="GO:0015031">
    <property type="term" value="P:protein transport"/>
    <property type="evidence" value="ECO:0007669"/>
    <property type="project" value="InterPro"/>
</dbReference>
<sequence>MARQFKVLQIGGIDETTYFIPQKDTEWHFIPSIEGVSDIDALAEWKPFDLIYVQAPYSEMLMTVFERYSEPYSTYIDQMYWNEQFKNHSLIQQKVIRPFVYQDDSDRHRKLKAVAFPGQYGDKVSPIQCQVNADFKGASHYEGNDVLVVQGEFGTEMRPLLSWKQNLIYDHHKIIQIWPQYTVSEGVEVEYVFHLVPFNSNNEVDTVFVRRQDDLKVPLEISPREEDAYIVVSMRAKGQGVIRVGAIHKRWSRLDMGQFILGGERYVNENTDEFIHYFNPGDRKPPLNVYFSGYRSAEGFEGYFMMNKLQSPFMLIGDPRTEGGAFYLGSDSYEQAIKDVIQKRLDELGFQREDLILSGLSMGSFGALYYGAQMQPAAVVVGKPLVNLGTIAENMALVRPEDFGTALDVIYKNTGDLTDESLTMMNQKFWNKFTHTDLSKTTFAISYMAHDDYDRQAFDMMLPILSRQHARVMSRGVPGRHNDDSSTITSWFVNFFHMILEQQFGRRRENVS</sequence>
<keyword evidence="4" id="KW-1185">Reference proteome</keyword>
<dbReference type="NCBIfam" id="TIGR03712">
    <property type="entry name" value="acc_sec_asp2"/>
    <property type="match status" value="1"/>
</dbReference>
<dbReference type="EMBL" id="LT906464">
    <property type="protein sequence ID" value="SNV98578.1"/>
    <property type="molecule type" value="Genomic_DNA"/>
</dbReference>
<dbReference type="OrthoDB" id="9768578at2"/>
<dbReference type="KEGG" id="smus:C7J88_07635"/>
<dbReference type="SUPFAM" id="SSF53474">
    <property type="entry name" value="alpha/beta-Hydrolases"/>
    <property type="match status" value="1"/>
</dbReference>
<evidence type="ECO:0000313" key="3">
    <source>
        <dbReference type="Proteomes" id="UP000243706"/>
    </source>
</evidence>
<reference evidence="1" key="1">
    <citation type="journal article" date="2014" name="Int. J. Syst. Evol. Microbiol.">
        <title>Complete genome of a new Firmicutes species belonging to the dominant human colonic microbiota ('Ruminococcus bicirculans') reveals two chromosomes and a selective capacity to utilize plant glucans.</title>
        <authorList>
            <consortium name="NISC Comparative Sequencing Program"/>
            <person name="Wegmann U."/>
            <person name="Louis P."/>
            <person name="Goesmann A."/>
            <person name="Henrissat B."/>
            <person name="Duncan S.H."/>
            <person name="Flint H.J."/>
        </authorList>
    </citation>
    <scope>NUCLEOTIDE SEQUENCE</scope>
    <source>
        <strain evidence="1">CCM 4175</strain>
    </source>
</reference>
<evidence type="ECO:0000313" key="1">
    <source>
        <dbReference type="EMBL" id="GGA82118.1"/>
    </source>
</evidence>
<reference evidence="4" key="3">
    <citation type="journal article" date="2019" name="Int. J. Syst. Evol. Microbiol.">
        <title>The Global Catalogue of Microorganisms (GCM) 10K type strain sequencing project: providing services to taxonomists for standard genome sequencing and annotation.</title>
        <authorList>
            <consortium name="The Broad Institute Genomics Platform"/>
            <consortium name="The Broad Institute Genome Sequencing Center for Infectious Disease"/>
            <person name="Wu L."/>
            <person name="Ma J."/>
        </authorList>
    </citation>
    <scope>NUCLEOTIDE SEQUENCE [LARGE SCALE GENOMIC DNA]</scope>
    <source>
        <strain evidence="4">CCM 4175</strain>
    </source>
</reference>
<dbReference type="AlphaFoldDB" id="A0A240BUK9"/>
<name>A0A240BUK9_9STAP</name>
<dbReference type="RefSeq" id="WP_095115067.1">
    <property type="nucleotide sequence ID" value="NZ_BMCB01000002.1"/>
</dbReference>
<reference evidence="2 3" key="2">
    <citation type="submission" date="2017-06" db="EMBL/GenBank/DDBJ databases">
        <authorList>
            <consortium name="Pathogen Informatics"/>
        </authorList>
    </citation>
    <scope>NUCLEOTIDE SEQUENCE [LARGE SCALE GENOMIC DNA]</scope>
    <source>
        <strain evidence="2 3">NCTC13833</strain>
    </source>
</reference>
<accession>A0A240BUK9</accession>
<dbReference type="EMBL" id="BMCB01000002">
    <property type="protein sequence ID" value="GGA82118.1"/>
    <property type="molecule type" value="Genomic_DNA"/>
</dbReference>
<proteinExistence type="predicted"/>
<dbReference type="Proteomes" id="UP000652995">
    <property type="component" value="Unassembled WGS sequence"/>
</dbReference>
<reference evidence="1" key="4">
    <citation type="submission" date="2024-05" db="EMBL/GenBank/DDBJ databases">
        <authorList>
            <person name="Sun Q."/>
            <person name="Sedlacek I."/>
        </authorList>
    </citation>
    <scope>NUCLEOTIDE SEQUENCE</scope>
    <source>
        <strain evidence="1">CCM 4175</strain>
    </source>
</reference>
<evidence type="ECO:0000313" key="4">
    <source>
        <dbReference type="Proteomes" id="UP000652995"/>
    </source>
</evidence>
<dbReference type="InterPro" id="IPR029058">
    <property type="entry name" value="AB_hydrolase_fold"/>
</dbReference>
<dbReference type="Pfam" id="PF16929">
    <property type="entry name" value="Asp2"/>
    <property type="match status" value="1"/>
</dbReference>